<protein>
    <submittedName>
        <fullName evidence="2">Phosphohistidine swiveling domain-containing protein</fullName>
    </submittedName>
</protein>
<dbReference type="NCBIfam" id="NF004508">
    <property type="entry name" value="PRK05849.1"/>
    <property type="match status" value="1"/>
</dbReference>
<organism evidence="2 3">
    <name type="scientific">Nocardiopsis metallicus</name>
    <dbReference type="NCBI Taxonomy" id="179819"/>
    <lineage>
        <taxon>Bacteria</taxon>
        <taxon>Bacillati</taxon>
        <taxon>Actinomycetota</taxon>
        <taxon>Actinomycetes</taxon>
        <taxon>Streptosporangiales</taxon>
        <taxon>Nocardiopsidaceae</taxon>
        <taxon>Nocardiopsis</taxon>
    </lineage>
</organism>
<dbReference type="InterPro" id="IPR051549">
    <property type="entry name" value="PEP_Utilizing_Enz"/>
</dbReference>
<accession>A0A840WT96</accession>
<dbReference type="EMBL" id="JACHDO010000001">
    <property type="protein sequence ID" value="MBB5494826.1"/>
    <property type="molecule type" value="Genomic_DNA"/>
</dbReference>
<reference evidence="2 3" key="1">
    <citation type="submission" date="2020-08" db="EMBL/GenBank/DDBJ databases">
        <title>Sequencing the genomes of 1000 actinobacteria strains.</title>
        <authorList>
            <person name="Klenk H.-P."/>
        </authorList>
    </citation>
    <scope>NUCLEOTIDE SEQUENCE [LARGE SCALE GENOMIC DNA]</scope>
    <source>
        <strain evidence="2 3">DSM 44598</strain>
    </source>
</reference>
<feature type="domain" description="PEP-utilising enzyme mobile" evidence="1">
    <location>
        <begin position="700"/>
        <end position="768"/>
    </location>
</feature>
<dbReference type="InterPro" id="IPR036637">
    <property type="entry name" value="Phosphohistidine_dom_sf"/>
</dbReference>
<dbReference type="Gene3D" id="3.50.30.10">
    <property type="entry name" value="Phosphohistidine domain"/>
    <property type="match status" value="1"/>
</dbReference>
<dbReference type="PANTHER" id="PTHR43615:SF1">
    <property type="entry name" value="PPDK_N DOMAIN-CONTAINING PROTEIN"/>
    <property type="match status" value="1"/>
</dbReference>
<comment type="caution">
    <text evidence="2">The sequence shown here is derived from an EMBL/GenBank/DDBJ whole genome shotgun (WGS) entry which is preliminary data.</text>
</comment>
<evidence type="ECO:0000313" key="3">
    <source>
        <dbReference type="Proteomes" id="UP000579647"/>
    </source>
</evidence>
<dbReference type="PANTHER" id="PTHR43615">
    <property type="entry name" value="PHOSPHOENOLPYRUVATE SYNTHASE-RELATED"/>
    <property type="match status" value="1"/>
</dbReference>
<dbReference type="SUPFAM" id="SSF56059">
    <property type="entry name" value="Glutathione synthetase ATP-binding domain-like"/>
    <property type="match status" value="1"/>
</dbReference>
<keyword evidence="3" id="KW-1185">Reference proteome</keyword>
<proteinExistence type="predicted"/>
<dbReference type="GO" id="GO:0005524">
    <property type="term" value="F:ATP binding"/>
    <property type="evidence" value="ECO:0007669"/>
    <property type="project" value="InterPro"/>
</dbReference>
<evidence type="ECO:0000259" key="1">
    <source>
        <dbReference type="Pfam" id="PF00391"/>
    </source>
</evidence>
<dbReference type="InterPro" id="IPR013815">
    <property type="entry name" value="ATP_grasp_subdomain_1"/>
</dbReference>
<evidence type="ECO:0000313" key="2">
    <source>
        <dbReference type="EMBL" id="MBB5494826.1"/>
    </source>
</evidence>
<gene>
    <name evidence="2" type="ORF">HNR07_005963</name>
</gene>
<dbReference type="AlphaFoldDB" id="A0A840WT96"/>
<sequence>MAPWDDGEQRARLLLGGKDVALRRLAVLLKEARVDTGLSVTWQEWLHAPHEVLAAITARYPEKPVIVRSCSSREDGWEYSQAGAFSSVPVRLPAQPEEIARAVDEVFGSYGGCGPQARVLIQQWLHPVQAAGVVTTRTLAGGPYYTATVDLLSGRTDTVTSGASGELQSWYIRRTPAPGRGWSSAGLPSAVARLVGAAMEAEVCTGTNRLDVEVALSDGAAHLLQARPLTTAQASDDQGACEAVERAQRQIAHFTRGHKAGDEPQVVLSNMVDWNPAEMLGRHPAPLAVSLYQTLITDRTWAAQRSTYGYRDLRGTPLMHLIAGAPYINATASLASFLPAALEEPLARTILTAMVERLVADPKAHDKIEFEIAATCWTPHISHRITYMTEAGIGSTARRTLHEQLLALTRRGIGRLPTDLAELDRIAAPTPVDTRLDRLPTTLAKARSVAMQFAHLARAAFMATDLISVLREEGLVTRREAWMRGLGTVTTVMRQDAAAAAAGQLPWSDFVARYRWIRPGTYDLTIPTYGDDPDGYLRPLLAHPLHSADDAVSTPWAECDAAAVDRAVAPLGLDAGALEAFCRAAITGRERGKAVYSAWVSAALEAVAAHGASRGIDRDGMRYLHLSEILRTHPGRWPGLIARRRAQAQACALVELPDVITSAEDLDCFERGRGRANFVGSARACGPVHATLSPDHPPSPGSVIVLEAADPGYDWIFAHQPAALVTAYGGANSHMAIRCAEAGIPAAIGVGLATHASCSAARRLIVDAGAQRLDVLP</sequence>
<dbReference type="SUPFAM" id="SSF52009">
    <property type="entry name" value="Phosphohistidine domain"/>
    <property type="match status" value="1"/>
</dbReference>
<dbReference type="Gene3D" id="3.30.1490.20">
    <property type="entry name" value="ATP-grasp fold, A domain"/>
    <property type="match status" value="1"/>
</dbReference>
<dbReference type="GO" id="GO:0016772">
    <property type="term" value="F:transferase activity, transferring phosphorus-containing groups"/>
    <property type="evidence" value="ECO:0007669"/>
    <property type="project" value="InterPro"/>
</dbReference>
<dbReference type="Proteomes" id="UP000579647">
    <property type="component" value="Unassembled WGS sequence"/>
</dbReference>
<dbReference type="InterPro" id="IPR008279">
    <property type="entry name" value="PEP-util_enz_mobile_dom"/>
</dbReference>
<name>A0A840WT96_9ACTN</name>
<dbReference type="Pfam" id="PF00391">
    <property type="entry name" value="PEP-utilizers"/>
    <property type="match status" value="1"/>
</dbReference>